<dbReference type="GeneID" id="79949364"/>
<evidence type="ECO:0000313" key="2">
    <source>
        <dbReference type="Proteomes" id="UP001218895"/>
    </source>
</evidence>
<dbReference type="SUPFAM" id="SSF88713">
    <property type="entry name" value="Glycoside hydrolase/deacetylase"/>
    <property type="match status" value="1"/>
</dbReference>
<evidence type="ECO:0000313" key="1">
    <source>
        <dbReference type="EMBL" id="WFN37408.1"/>
    </source>
</evidence>
<proteinExistence type="predicted"/>
<dbReference type="Gene3D" id="3.20.20.370">
    <property type="entry name" value="Glycoside hydrolase/deacetylase"/>
    <property type="match status" value="1"/>
</dbReference>
<protein>
    <submittedName>
        <fullName evidence="1">Polysaccharide deacetylase family protein</fullName>
    </submittedName>
</protein>
<keyword evidence="2" id="KW-1185">Reference proteome</keyword>
<dbReference type="InterPro" id="IPR011330">
    <property type="entry name" value="Glyco_hydro/deAcase_b/a-brl"/>
</dbReference>
<dbReference type="AlphaFoldDB" id="A0AAF0JU76"/>
<organism evidence="1 2">
    <name type="scientific">Methanomicrobium antiquum</name>
    <dbReference type="NCBI Taxonomy" id="487686"/>
    <lineage>
        <taxon>Archaea</taxon>
        <taxon>Methanobacteriati</taxon>
        <taxon>Methanobacteriota</taxon>
        <taxon>Stenosarchaea group</taxon>
        <taxon>Methanomicrobia</taxon>
        <taxon>Methanomicrobiales</taxon>
        <taxon>Methanomicrobiaceae</taxon>
        <taxon>Methanomicrobium</taxon>
    </lineage>
</organism>
<dbReference type="RefSeq" id="WP_278100247.1">
    <property type="nucleotide sequence ID" value="NZ_CP091092.1"/>
</dbReference>
<accession>A0AAF0JU76</accession>
<dbReference type="KEGG" id="manq:L1994_03175"/>
<gene>
    <name evidence="1" type="ORF">L1994_03175</name>
</gene>
<dbReference type="Proteomes" id="UP001218895">
    <property type="component" value="Chromosome"/>
</dbReference>
<sequence>MNQDYLELIKSHPELWDHFTRKEEYSSEFRDRFDRFPYYLSKTRNIFEPNVSEFLFKSGYTPKYPDGKKFAVCLTHDIDSVYRKFPAKCYHIAKSTYKKDKTEFSKNIKTIFNKKQPLCNFEEIMDLEEKYGAKSSFYFLALKPGDQDYTYDIMDLKDEIRNIKDRGWEVGLHGGHEAYNSYEKICEEKKRLEDALGSKVIGYRNHFLHFKTPDTWEHLARAGFKYDTTFGYADCVGFRNGMCHPFRPYNLNTNEFINITEIPLAVMDCTILHSYMKLNYDTAMNLAKRMIDKVAELNGVFTLLWHNTYLQSGTPELRFYEKILNYCQQNDAWITDGKSIQSTYENKLLDSVKI</sequence>
<dbReference type="GO" id="GO:0005975">
    <property type="term" value="P:carbohydrate metabolic process"/>
    <property type="evidence" value="ECO:0007669"/>
    <property type="project" value="InterPro"/>
</dbReference>
<dbReference type="CDD" id="cd10931">
    <property type="entry name" value="CE4_u7"/>
    <property type="match status" value="1"/>
</dbReference>
<dbReference type="EMBL" id="CP091092">
    <property type="protein sequence ID" value="WFN37408.1"/>
    <property type="molecule type" value="Genomic_DNA"/>
</dbReference>
<reference evidence="1" key="1">
    <citation type="submission" date="2022-01" db="EMBL/GenBank/DDBJ databases">
        <title>Complete genome of Methanomicrobium antiquum DSM 21220.</title>
        <authorList>
            <person name="Chen S.-C."/>
            <person name="You Y.-T."/>
            <person name="Zhou Y.-Z."/>
            <person name="Lai M.-C."/>
        </authorList>
    </citation>
    <scope>NUCLEOTIDE SEQUENCE</scope>
    <source>
        <strain evidence="1">DSM 21220</strain>
    </source>
</reference>
<name>A0AAF0JU76_9EURY</name>